<proteinExistence type="predicted"/>
<comment type="caution">
    <text evidence="1">The sequence shown here is derived from an EMBL/GenBank/DDBJ whole genome shotgun (WGS) entry which is preliminary data.</text>
</comment>
<gene>
    <name evidence="1" type="ORF">chiPu_0028990</name>
</gene>
<organism evidence="1 2">
    <name type="scientific">Chiloscyllium punctatum</name>
    <name type="common">Brownbanded bambooshark</name>
    <name type="synonym">Hemiscyllium punctatum</name>
    <dbReference type="NCBI Taxonomy" id="137246"/>
    <lineage>
        <taxon>Eukaryota</taxon>
        <taxon>Metazoa</taxon>
        <taxon>Chordata</taxon>
        <taxon>Craniata</taxon>
        <taxon>Vertebrata</taxon>
        <taxon>Chondrichthyes</taxon>
        <taxon>Elasmobranchii</taxon>
        <taxon>Galeomorphii</taxon>
        <taxon>Galeoidea</taxon>
        <taxon>Orectolobiformes</taxon>
        <taxon>Hemiscylliidae</taxon>
        <taxon>Chiloscyllium</taxon>
    </lineage>
</organism>
<evidence type="ECO:0000313" key="2">
    <source>
        <dbReference type="Proteomes" id="UP000287033"/>
    </source>
</evidence>
<dbReference type="Proteomes" id="UP000287033">
    <property type="component" value="Unassembled WGS sequence"/>
</dbReference>
<dbReference type="AlphaFoldDB" id="A0A401TQJ0"/>
<sequence>TDERCRSNVKTPVYEKHRRIRESLPPIKKGFLPIGKMNRGCYKRLDEVVNIIPHSWPEIVIAWHDFADVHTGYRLLINVIASMNFQLNRVFESFPTIASAGEIKFASLDDLLKPS</sequence>
<name>A0A401TQJ0_CHIPU</name>
<accession>A0A401TQJ0</accession>
<reference evidence="1 2" key="1">
    <citation type="journal article" date="2018" name="Nat. Ecol. Evol.">
        <title>Shark genomes provide insights into elasmobranch evolution and the origin of vertebrates.</title>
        <authorList>
            <person name="Hara Y"/>
            <person name="Yamaguchi K"/>
            <person name="Onimaru K"/>
            <person name="Kadota M"/>
            <person name="Koyanagi M"/>
            <person name="Keeley SD"/>
            <person name="Tatsumi K"/>
            <person name="Tanaka K"/>
            <person name="Motone F"/>
            <person name="Kageyama Y"/>
            <person name="Nozu R"/>
            <person name="Adachi N"/>
            <person name="Nishimura O"/>
            <person name="Nakagawa R"/>
            <person name="Tanegashima C"/>
            <person name="Kiyatake I"/>
            <person name="Matsumoto R"/>
            <person name="Murakumo K"/>
            <person name="Nishida K"/>
            <person name="Terakita A"/>
            <person name="Kuratani S"/>
            <person name="Sato K"/>
            <person name="Hyodo S Kuraku.S."/>
        </authorList>
    </citation>
    <scope>NUCLEOTIDE SEQUENCE [LARGE SCALE GENOMIC DNA]</scope>
</reference>
<protein>
    <submittedName>
        <fullName evidence="1">Uncharacterized protein</fullName>
    </submittedName>
</protein>
<feature type="non-terminal residue" evidence="1">
    <location>
        <position position="1"/>
    </location>
</feature>
<keyword evidence="2" id="KW-1185">Reference proteome</keyword>
<dbReference type="EMBL" id="BEZZ01145570">
    <property type="protein sequence ID" value="GCC44879.1"/>
    <property type="molecule type" value="Genomic_DNA"/>
</dbReference>
<evidence type="ECO:0000313" key="1">
    <source>
        <dbReference type="EMBL" id="GCC44879.1"/>
    </source>
</evidence>